<accession>A0A3D9C6H7</accession>
<dbReference type="EMBL" id="QNVT01000017">
    <property type="protein sequence ID" value="REC61186.1"/>
    <property type="molecule type" value="Genomic_DNA"/>
</dbReference>
<sequence length="62" mass="6869">MFFQLEVDDETLTYGIGLLLSGNLVKDAVSFGIEVSLSNDTGNINTAKLPSKYAFFLRSLFF</sequence>
<dbReference type="AlphaFoldDB" id="A0A3D9C6H7"/>
<name>A0A3D9C6H7_9FLAO</name>
<evidence type="ECO:0000313" key="1">
    <source>
        <dbReference type="EMBL" id="REC61186.1"/>
    </source>
</evidence>
<dbReference type="Proteomes" id="UP000256686">
    <property type="component" value="Unassembled WGS sequence"/>
</dbReference>
<evidence type="ECO:0000313" key="2">
    <source>
        <dbReference type="Proteomes" id="UP000256686"/>
    </source>
</evidence>
<protein>
    <submittedName>
        <fullName evidence="1">Uncharacterized protein</fullName>
    </submittedName>
</protein>
<reference evidence="2" key="1">
    <citation type="submission" date="2018-06" db="EMBL/GenBank/DDBJ databases">
        <authorList>
            <person name="Lum Nde A."/>
            <person name="Hugo C."/>
        </authorList>
    </citation>
    <scope>NUCLEOTIDE SEQUENCE [LARGE SCALE GENOMIC DNA]</scope>
    <source>
        <strain evidence="2">1_F178</strain>
    </source>
</reference>
<proteinExistence type="predicted"/>
<gene>
    <name evidence="1" type="ORF">DRF65_16975</name>
</gene>
<organism evidence="1 2">
    <name type="scientific">Chryseobacterium pennae</name>
    <dbReference type="NCBI Taxonomy" id="2258962"/>
    <lineage>
        <taxon>Bacteria</taxon>
        <taxon>Pseudomonadati</taxon>
        <taxon>Bacteroidota</taxon>
        <taxon>Flavobacteriia</taxon>
        <taxon>Flavobacteriales</taxon>
        <taxon>Weeksellaceae</taxon>
        <taxon>Chryseobacterium group</taxon>
        <taxon>Chryseobacterium</taxon>
    </lineage>
</organism>
<keyword evidence="2" id="KW-1185">Reference proteome</keyword>
<comment type="caution">
    <text evidence="1">The sequence shown here is derived from an EMBL/GenBank/DDBJ whole genome shotgun (WGS) entry which is preliminary data.</text>
</comment>